<dbReference type="Proteomes" id="UP001190700">
    <property type="component" value="Unassembled WGS sequence"/>
</dbReference>
<dbReference type="EMBL" id="LGRX02008769">
    <property type="protein sequence ID" value="KAK3272833.1"/>
    <property type="molecule type" value="Genomic_DNA"/>
</dbReference>
<accession>A0AAE0G777</accession>
<evidence type="ECO:0000256" key="1">
    <source>
        <dbReference type="SAM" id="MobiDB-lite"/>
    </source>
</evidence>
<dbReference type="AlphaFoldDB" id="A0AAE0G777"/>
<feature type="compositionally biased region" description="Basic and acidic residues" evidence="1">
    <location>
        <begin position="67"/>
        <end position="81"/>
    </location>
</feature>
<feature type="non-terminal residue" evidence="2">
    <location>
        <position position="1"/>
    </location>
</feature>
<sequence length="282" mass="31562">VNRQKPSRLHSLEVIVQCKNMWYNPKVPTWARDKAKLKAALAKEVMSRPWQFGDARSTLPSTRRKQVPTEKARDFQRSEAQRRRKREQQQQQQQQACHPAPARRGTGSSGRAQLAPQPQSNKKSSRRRRSGVMFAAKAEGMQRSPDRKRRRVGNALGESAGLAAGKKTPEAAAQERATSTCPMSTAVETPGTADGQQSVKPASCGRSHRTVTPTVKMMDYLKDRRERETERRAQQPPEDQDAASSTPLSLRPRRRGKRAVNVTDGVASWWSAFTGKMLPGKQ</sequence>
<evidence type="ECO:0000313" key="3">
    <source>
        <dbReference type="Proteomes" id="UP001190700"/>
    </source>
</evidence>
<keyword evidence="3" id="KW-1185">Reference proteome</keyword>
<gene>
    <name evidence="2" type="ORF">CYMTET_18887</name>
</gene>
<evidence type="ECO:0000313" key="2">
    <source>
        <dbReference type="EMBL" id="KAK3272833.1"/>
    </source>
</evidence>
<protein>
    <submittedName>
        <fullName evidence="2">Uncharacterized protein</fullName>
    </submittedName>
</protein>
<feature type="compositionally biased region" description="Basic and acidic residues" evidence="1">
    <location>
        <begin position="219"/>
        <end position="233"/>
    </location>
</feature>
<name>A0AAE0G777_9CHLO</name>
<feature type="region of interest" description="Disordered" evidence="1">
    <location>
        <begin position="45"/>
        <end position="263"/>
    </location>
</feature>
<proteinExistence type="predicted"/>
<organism evidence="2 3">
    <name type="scientific">Cymbomonas tetramitiformis</name>
    <dbReference type="NCBI Taxonomy" id="36881"/>
    <lineage>
        <taxon>Eukaryota</taxon>
        <taxon>Viridiplantae</taxon>
        <taxon>Chlorophyta</taxon>
        <taxon>Pyramimonadophyceae</taxon>
        <taxon>Pyramimonadales</taxon>
        <taxon>Pyramimonadaceae</taxon>
        <taxon>Cymbomonas</taxon>
    </lineage>
</organism>
<feature type="compositionally biased region" description="Polar residues" evidence="1">
    <location>
        <begin position="176"/>
        <end position="187"/>
    </location>
</feature>
<comment type="caution">
    <text evidence="2">The sequence shown here is derived from an EMBL/GenBank/DDBJ whole genome shotgun (WGS) entry which is preliminary data.</text>
</comment>
<reference evidence="2 3" key="1">
    <citation type="journal article" date="2015" name="Genome Biol. Evol.">
        <title>Comparative Genomics of a Bacterivorous Green Alga Reveals Evolutionary Causalities and Consequences of Phago-Mixotrophic Mode of Nutrition.</title>
        <authorList>
            <person name="Burns J.A."/>
            <person name="Paasch A."/>
            <person name="Narechania A."/>
            <person name="Kim E."/>
        </authorList>
    </citation>
    <scope>NUCLEOTIDE SEQUENCE [LARGE SCALE GENOMIC DNA]</scope>
    <source>
        <strain evidence="2 3">PLY_AMNH</strain>
    </source>
</reference>